<gene>
    <name evidence="2" type="ORF">LARV_03058</name>
</gene>
<sequence>MEPGTPNEQNSKKQWIINLTIAGLVGQVGCLTLVIILGAVFGGLWLDAHFNSKPAFTIGLLIVSIPVSVVVMLLVVRSAISKIKNIPTQTKKPEETSIGKDS</sequence>
<keyword evidence="1" id="KW-0812">Transmembrane</keyword>
<dbReference type="Pfam" id="PF09527">
    <property type="entry name" value="ATPase_gene1"/>
    <property type="match status" value="1"/>
</dbReference>
<evidence type="ECO:0000313" key="2">
    <source>
        <dbReference type="EMBL" id="GAP15274.1"/>
    </source>
</evidence>
<dbReference type="EMBL" id="DF967972">
    <property type="protein sequence ID" value="GAP15274.1"/>
    <property type="molecule type" value="Genomic_DNA"/>
</dbReference>
<dbReference type="Proteomes" id="UP000055060">
    <property type="component" value="Unassembled WGS sequence"/>
</dbReference>
<dbReference type="AlphaFoldDB" id="A0A0S7BNE4"/>
<organism evidence="2">
    <name type="scientific">Longilinea arvoryzae</name>
    <dbReference type="NCBI Taxonomy" id="360412"/>
    <lineage>
        <taxon>Bacteria</taxon>
        <taxon>Bacillati</taxon>
        <taxon>Chloroflexota</taxon>
        <taxon>Anaerolineae</taxon>
        <taxon>Anaerolineales</taxon>
        <taxon>Anaerolineaceae</taxon>
        <taxon>Longilinea</taxon>
    </lineage>
</organism>
<dbReference type="OrthoDB" id="166454at2"/>
<keyword evidence="3" id="KW-1185">Reference proteome</keyword>
<feature type="transmembrane region" description="Helical" evidence="1">
    <location>
        <begin position="58"/>
        <end position="76"/>
    </location>
</feature>
<dbReference type="InterPro" id="IPR032820">
    <property type="entry name" value="ATPase_put"/>
</dbReference>
<dbReference type="STRING" id="360412.LARV_03058"/>
<accession>A0A0S7BNE4</accession>
<dbReference type="RefSeq" id="WP_075074459.1">
    <property type="nucleotide sequence ID" value="NZ_DF967972.1"/>
</dbReference>
<reference evidence="2" key="1">
    <citation type="submission" date="2015-07" db="EMBL/GenBank/DDBJ databases">
        <title>Draft Genome Sequences of Anaerolinea thermolimosa IMO-1, Bellilinea caldifistulae GOMI-1, Leptolinea tardivitalis YMTK-2, Levilinea saccharolytica KIBI-1,Longilinea arvoryzae KOME-1, Previously Described as Members of the Anaerolineaceae (Chloroflexi).</title>
        <authorList>
            <person name="Sekiguchi Y."/>
            <person name="Ohashi A."/>
            <person name="Matsuura N."/>
            <person name="Tourlousse M.D."/>
        </authorList>
    </citation>
    <scope>NUCLEOTIDE SEQUENCE [LARGE SCALE GENOMIC DNA]</scope>
    <source>
        <strain evidence="2">KOME-1</strain>
    </source>
</reference>
<evidence type="ECO:0000313" key="3">
    <source>
        <dbReference type="Proteomes" id="UP000055060"/>
    </source>
</evidence>
<keyword evidence="1" id="KW-0472">Membrane</keyword>
<proteinExistence type="predicted"/>
<name>A0A0S7BNE4_9CHLR</name>
<feature type="transmembrane region" description="Helical" evidence="1">
    <location>
        <begin position="21"/>
        <end position="46"/>
    </location>
</feature>
<protein>
    <submittedName>
        <fullName evidence="2">Putative F0F1-ATPase subunit</fullName>
    </submittedName>
</protein>
<keyword evidence="1" id="KW-1133">Transmembrane helix</keyword>
<evidence type="ECO:0000256" key="1">
    <source>
        <dbReference type="SAM" id="Phobius"/>
    </source>
</evidence>